<dbReference type="Pfam" id="PF17853">
    <property type="entry name" value="GGDEF_2"/>
    <property type="match status" value="1"/>
</dbReference>
<reference evidence="4 5" key="1">
    <citation type="submission" date="2020-08" db="EMBL/GenBank/DDBJ databases">
        <title>Sequencing the genomes of 1000 actinobacteria strains.</title>
        <authorList>
            <person name="Klenk H.-P."/>
        </authorList>
    </citation>
    <scope>NUCLEOTIDE SEQUENCE [LARGE SCALE GENOMIC DNA]</scope>
    <source>
        <strain evidence="4 5">DSM 105784</strain>
    </source>
</reference>
<dbReference type="RefSeq" id="WP_184239128.1">
    <property type="nucleotide sequence ID" value="NZ_JACHMJ010000001.1"/>
</dbReference>
<accession>A0A841ASV5</accession>
<evidence type="ECO:0000259" key="2">
    <source>
        <dbReference type="Pfam" id="PF13556"/>
    </source>
</evidence>
<gene>
    <name evidence="4" type="ORF">HD599_003036</name>
</gene>
<organism evidence="4 5">
    <name type="scientific">Conyzicola lurida</name>
    <dbReference type="NCBI Taxonomy" id="1172621"/>
    <lineage>
        <taxon>Bacteria</taxon>
        <taxon>Bacillati</taxon>
        <taxon>Actinomycetota</taxon>
        <taxon>Actinomycetes</taxon>
        <taxon>Micrococcales</taxon>
        <taxon>Microbacteriaceae</taxon>
        <taxon>Conyzicola</taxon>
    </lineage>
</organism>
<dbReference type="InterPro" id="IPR051448">
    <property type="entry name" value="CdaR-like_regulators"/>
</dbReference>
<dbReference type="InterPro" id="IPR042070">
    <property type="entry name" value="PucR_C-HTH_sf"/>
</dbReference>
<dbReference type="InterPro" id="IPR025736">
    <property type="entry name" value="PucR_C-HTH_dom"/>
</dbReference>
<feature type="domain" description="PucR C-terminal helix-turn-helix" evidence="2">
    <location>
        <begin position="431"/>
        <end position="488"/>
    </location>
</feature>
<evidence type="ECO:0000313" key="5">
    <source>
        <dbReference type="Proteomes" id="UP000536685"/>
    </source>
</evidence>
<dbReference type="Proteomes" id="UP000536685">
    <property type="component" value="Unassembled WGS sequence"/>
</dbReference>
<dbReference type="PANTHER" id="PTHR33744:SF7">
    <property type="entry name" value="PUCR FAMILY TRANSCRIPTIONAL REGULATOR"/>
    <property type="match status" value="1"/>
</dbReference>
<dbReference type="EMBL" id="JACHMJ010000001">
    <property type="protein sequence ID" value="MBB5844713.1"/>
    <property type="molecule type" value="Genomic_DNA"/>
</dbReference>
<comment type="similarity">
    <text evidence="1">Belongs to the CdaR family.</text>
</comment>
<evidence type="ECO:0000313" key="4">
    <source>
        <dbReference type="EMBL" id="MBB5844713.1"/>
    </source>
</evidence>
<proteinExistence type="inferred from homology"/>
<comment type="caution">
    <text evidence="4">The sequence shown here is derived from an EMBL/GenBank/DDBJ whole genome shotgun (WGS) entry which is preliminary data.</text>
</comment>
<name>A0A841ASV5_9MICO</name>
<dbReference type="Gene3D" id="1.10.10.2840">
    <property type="entry name" value="PucR C-terminal helix-turn-helix domain"/>
    <property type="match status" value="1"/>
</dbReference>
<dbReference type="InterPro" id="IPR041522">
    <property type="entry name" value="CdaR_GGDEF"/>
</dbReference>
<dbReference type="AlphaFoldDB" id="A0A841ASV5"/>
<feature type="domain" description="CdaR GGDEF-like" evidence="3">
    <location>
        <begin position="247"/>
        <end position="375"/>
    </location>
</feature>
<protein>
    <submittedName>
        <fullName evidence="4">Sugar diacid utilization regulator</fullName>
    </submittedName>
</protein>
<dbReference type="Pfam" id="PF13556">
    <property type="entry name" value="HTH_30"/>
    <property type="match status" value="1"/>
</dbReference>
<dbReference type="PANTHER" id="PTHR33744">
    <property type="entry name" value="CARBOHYDRATE DIACID REGULATOR"/>
    <property type="match status" value="1"/>
</dbReference>
<evidence type="ECO:0000256" key="1">
    <source>
        <dbReference type="ARBA" id="ARBA00006754"/>
    </source>
</evidence>
<keyword evidence="5" id="KW-1185">Reference proteome</keyword>
<sequence length="495" mass="52382">MAQITLAQIVEQSDGFDLRYRAGDSDDVVVEGVEMLALDDVGAATAGHLVIVLTGAGDEPRAYQIDIAIRRAIAVEAAALLFVGEIALAETSRTLADRGSLPVLSATAAPSDIAVFVDRMLRGGAAEAMARAERAVAAVGHAADAAPLDARGAILDAAGSALGVDLDIVEDPTVRWTDSDAVCIGEVPIGRLVSPDHDTALAIAIPVVAAVLSRALQRESQARFGPARSRADLIVELLLAESSRIDALAVDAARAGLPVQLAHAAAWIAPKHRDDPAQRLPPSLIAAIELRAFQLIDGRDEVWHLAGFHDDLVVIASEEAGAPNHQRRLRDVIEQLVAHGSTIAGDEWTFTVGLGTPQSGASGLRQSATESRITAESAVAAGRLGAIEVTDVTGLRRVLLDFYASPLSRALLDDVLEPLDALGAERSAISVRTLLAYLSNRNSLARAAEILTLHPNAVNYRIRRIEQSLQLDLEDPDTRFALELACRLRVMATAR</sequence>
<evidence type="ECO:0000259" key="3">
    <source>
        <dbReference type="Pfam" id="PF17853"/>
    </source>
</evidence>